<evidence type="ECO:0000313" key="2">
    <source>
        <dbReference type="Proteomes" id="UP000688947"/>
    </source>
</evidence>
<proteinExistence type="predicted"/>
<protein>
    <recommendedName>
        <fullName evidence="3">START-like domain</fullName>
    </recommendedName>
</protein>
<sequence length="278" mass="31047">MQRLAQRCIDETMVDYEHVLSSKSGLPNVTRWKPVKKKENIVVYEDQLAIEEIKRRKRKSKSLGDIIESNRVGDILTKSVGPGTFRPSATAFTRETEVSEPKEMPKMIWMGTVECELDDLMYGLVSQSDEVTRIKSSYSGNSIQDFATLASLETSTASDPFRGLQLKWEVNRALTKAKPVWRCRDFVYLEATGVTKSRSTGQRIGYQILHSLDVRGVPELPGRKLTRGKVTIYQLFRQKSKGTVEVFAKAMVDLAGDVPTSMASFATIEAASAVNKAA</sequence>
<evidence type="ECO:0008006" key="3">
    <source>
        <dbReference type="Google" id="ProtNLM"/>
    </source>
</evidence>
<dbReference type="EMBL" id="JAENGZ010002121">
    <property type="protein sequence ID" value="KAG6944799.1"/>
    <property type="molecule type" value="Genomic_DNA"/>
</dbReference>
<dbReference type="AlphaFoldDB" id="A0A8T1TMI3"/>
<dbReference type="OrthoDB" id="120139at2759"/>
<dbReference type="PANTHER" id="PTHR13510:SF44">
    <property type="entry name" value="RABENOSYN-5"/>
    <property type="match status" value="1"/>
</dbReference>
<reference evidence="1" key="1">
    <citation type="submission" date="2021-01" db="EMBL/GenBank/DDBJ databases">
        <title>Phytophthora aleatoria, a newly-described species from Pinus radiata is distinct from Phytophthora cactorum isolates based on comparative genomics.</title>
        <authorList>
            <person name="Mcdougal R."/>
            <person name="Panda P."/>
            <person name="Williams N."/>
            <person name="Studholme D.J."/>
        </authorList>
    </citation>
    <scope>NUCLEOTIDE SEQUENCE</scope>
    <source>
        <strain evidence="1">NZFS 3830</strain>
    </source>
</reference>
<feature type="non-terminal residue" evidence="1">
    <location>
        <position position="278"/>
    </location>
</feature>
<comment type="caution">
    <text evidence="1">The sequence shown here is derived from an EMBL/GenBank/DDBJ whole genome shotgun (WGS) entry which is preliminary data.</text>
</comment>
<organism evidence="1 2">
    <name type="scientific">Phytophthora cactorum</name>
    <dbReference type="NCBI Taxonomy" id="29920"/>
    <lineage>
        <taxon>Eukaryota</taxon>
        <taxon>Sar</taxon>
        <taxon>Stramenopiles</taxon>
        <taxon>Oomycota</taxon>
        <taxon>Peronosporomycetes</taxon>
        <taxon>Peronosporales</taxon>
        <taxon>Peronosporaceae</taxon>
        <taxon>Phytophthora</taxon>
    </lineage>
</organism>
<dbReference type="Proteomes" id="UP000688947">
    <property type="component" value="Unassembled WGS sequence"/>
</dbReference>
<gene>
    <name evidence="1" type="ORF">JG687_00017648</name>
</gene>
<accession>A0A8T1TMI3</accession>
<dbReference type="VEuPathDB" id="FungiDB:PC110_g17959"/>
<name>A0A8T1TMI3_9STRA</name>
<dbReference type="InterPro" id="IPR052727">
    <property type="entry name" value="Rab4/Rab5_effector"/>
</dbReference>
<evidence type="ECO:0000313" key="1">
    <source>
        <dbReference type="EMBL" id="KAG6944799.1"/>
    </source>
</evidence>
<dbReference type="PANTHER" id="PTHR13510">
    <property type="entry name" value="FYVE-FINGER-CONTAINING RAB5 EFFECTOR PROTEIN RABENOSYN-5-RELATED"/>
    <property type="match status" value="1"/>
</dbReference>